<dbReference type="KEGG" id="ster:AOA14_07795"/>
<dbReference type="RefSeq" id="WP_062901382.1">
    <property type="nucleotide sequence ID" value="NZ_CP013342.1"/>
</dbReference>
<accession>A0A142VYZ4</accession>
<proteinExistence type="predicted"/>
<evidence type="ECO:0000256" key="1">
    <source>
        <dbReference type="SAM" id="MobiDB-lite"/>
    </source>
</evidence>
<feature type="compositionally biased region" description="Low complexity" evidence="1">
    <location>
        <begin position="210"/>
        <end position="222"/>
    </location>
</feature>
<dbReference type="Proteomes" id="UP000076234">
    <property type="component" value="Chromosome"/>
</dbReference>
<dbReference type="InterPro" id="IPR023393">
    <property type="entry name" value="START-like_dom_sf"/>
</dbReference>
<evidence type="ECO:0000313" key="4">
    <source>
        <dbReference type="Proteomes" id="UP000076234"/>
    </source>
</evidence>
<dbReference type="EMBL" id="CP013342">
    <property type="protein sequence ID" value="AMU94507.1"/>
    <property type="molecule type" value="Genomic_DNA"/>
</dbReference>
<feature type="signal peptide" evidence="2">
    <location>
        <begin position="1"/>
        <end position="20"/>
    </location>
</feature>
<feature type="compositionally biased region" description="Basic and acidic residues" evidence="1">
    <location>
        <begin position="185"/>
        <end position="203"/>
    </location>
</feature>
<reference evidence="4" key="1">
    <citation type="submission" date="2015-11" db="EMBL/GenBank/DDBJ databases">
        <title>Complete genome sequence of a polyethylene glycol-degrading strain Sphingopyxis terrae strain 203-1 (NBRC 15098).</title>
        <authorList>
            <person name="Yoshiyuki O."/>
            <person name="Shouta N."/>
            <person name="Nagata Y."/>
            <person name="Numata M."/>
            <person name="Tsuchikane K."/>
            <person name="Hosoyama A."/>
            <person name="Yamazoe A."/>
            <person name="Tsuda M."/>
            <person name="Fujita N."/>
            <person name="Kawai F."/>
        </authorList>
    </citation>
    <scope>NUCLEOTIDE SEQUENCE [LARGE SCALE GENOMIC DNA]</scope>
    <source>
        <strain evidence="4">203-1</strain>
    </source>
</reference>
<reference evidence="3 4" key="2">
    <citation type="journal article" date="2016" name="Genome Announc.">
        <title>Complete Genome Sequence of Sphingopyxis terrae Strain 203-1 (NBRC 111660), a Polyethylene Glycol Degrader.</title>
        <authorList>
            <person name="Ohtsubo Y."/>
            <person name="Nonoyama S."/>
            <person name="Nagata Y."/>
            <person name="Numata M."/>
            <person name="Tsuchikane K."/>
            <person name="Hosoyama A."/>
            <person name="Yamazoe A."/>
            <person name="Tsuda M."/>
            <person name="Fujita N."/>
            <person name="Kawai F."/>
        </authorList>
    </citation>
    <scope>NUCLEOTIDE SEQUENCE [LARGE SCALE GENOMIC DNA]</scope>
    <source>
        <strain evidence="3 4">203-1</strain>
    </source>
</reference>
<feature type="chain" id="PRO_5007502538" description="Polyketide cyclase / dehydrase and lipid transport" evidence="2">
    <location>
        <begin position="21"/>
        <end position="240"/>
    </location>
</feature>
<dbReference type="Gene3D" id="3.30.530.20">
    <property type="match status" value="1"/>
</dbReference>
<protein>
    <recommendedName>
        <fullName evidence="5">Polyketide cyclase / dehydrase and lipid transport</fullName>
    </recommendedName>
</protein>
<evidence type="ECO:0000256" key="2">
    <source>
        <dbReference type="SAM" id="SignalP"/>
    </source>
</evidence>
<sequence>MHVKSSFGALLFAATCVASPAASKVIDQSDIGFTVAHTAQVAATPEDVWKMLRTPDKWWSKEHSWSGDAANFWLDSQAGGCFCEKLPDEGQGVGSVQHARIIFAKPGEMMRLSGAFGPLQGEAVTGTLTIQIKKTPTGSAIRFDYVVGGYMRFKVADIAPAVDKVLAEQMVRLANALGGSLPVARGDKPAEDKSGEGADEAAKPADSNADADGAAEEPAPADSGLDAAVADLVKDEPKRD</sequence>
<name>A0A142VYZ4_9SPHN</name>
<dbReference type="SUPFAM" id="SSF55961">
    <property type="entry name" value="Bet v1-like"/>
    <property type="match status" value="1"/>
</dbReference>
<evidence type="ECO:0000313" key="3">
    <source>
        <dbReference type="EMBL" id="AMU94507.1"/>
    </source>
</evidence>
<keyword evidence="2" id="KW-0732">Signal</keyword>
<organism evidence="3 4">
    <name type="scientific">Sphingopyxis terrae subsp. terrae NBRC 15098</name>
    <dbReference type="NCBI Taxonomy" id="1219058"/>
    <lineage>
        <taxon>Bacteria</taxon>
        <taxon>Pseudomonadati</taxon>
        <taxon>Pseudomonadota</taxon>
        <taxon>Alphaproteobacteria</taxon>
        <taxon>Sphingomonadales</taxon>
        <taxon>Sphingomonadaceae</taxon>
        <taxon>Sphingopyxis</taxon>
    </lineage>
</organism>
<dbReference type="AlphaFoldDB" id="A0A142VYZ4"/>
<feature type="region of interest" description="Disordered" evidence="1">
    <location>
        <begin position="181"/>
        <end position="240"/>
    </location>
</feature>
<gene>
    <name evidence="3" type="ORF">AOA14_07795</name>
</gene>
<evidence type="ECO:0008006" key="5">
    <source>
        <dbReference type="Google" id="ProtNLM"/>
    </source>
</evidence>
<dbReference type="STRING" id="1219058.AOA14_07795"/>